<dbReference type="PIRSF" id="PIRSF005814">
    <property type="entry name" value="MutS_YshD"/>
    <property type="match status" value="1"/>
</dbReference>
<evidence type="ECO:0000259" key="5">
    <source>
        <dbReference type="SMART" id="SM00534"/>
    </source>
</evidence>
<dbReference type="SUPFAM" id="SSF48334">
    <property type="entry name" value="DNA repair protein MutS, domain III"/>
    <property type="match status" value="1"/>
</dbReference>
<dbReference type="InterPro" id="IPR005747">
    <property type="entry name" value="MutS2"/>
</dbReference>
<name>A0A7S0S784_9CHLO</name>
<dbReference type="GO" id="GO:0005524">
    <property type="term" value="F:ATP binding"/>
    <property type="evidence" value="ECO:0007669"/>
    <property type="project" value="UniProtKB-KW"/>
</dbReference>
<gene>
    <name evidence="6" type="ORF">MANT1106_LOCUS1325</name>
</gene>
<dbReference type="InterPro" id="IPR000432">
    <property type="entry name" value="DNA_mismatch_repair_MutS_C"/>
</dbReference>
<dbReference type="GO" id="GO:0045910">
    <property type="term" value="P:negative regulation of DNA recombination"/>
    <property type="evidence" value="ECO:0007669"/>
    <property type="project" value="InterPro"/>
</dbReference>
<keyword evidence="1" id="KW-0547">Nucleotide-binding</keyword>
<evidence type="ECO:0000313" key="6">
    <source>
        <dbReference type="EMBL" id="CAD8698644.1"/>
    </source>
</evidence>
<dbReference type="InterPro" id="IPR027417">
    <property type="entry name" value="P-loop_NTPase"/>
</dbReference>
<evidence type="ECO:0000256" key="1">
    <source>
        <dbReference type="ARBA" id="ARBA00022741"/>
    </source>
</evidence>
<dbReference type="EMBL" id="HBFC01002575">
    <property type="protein sequence ID" value="CAD8698644.1"/>
    <property type="molecule type" value="Transcribed_RNA"/>
</dbReference>
<keyword evidence="2" id="KW-0067">ATP-binding</keyword>
<sequence length="899" mass="93472">MAATTAVAAAATSWVPRRVRRRGRVRAVEAAIGDSVDTPAQSSQRGTAKRVGFTTISPSELYKQSLEACGWGELCEFLSEYASTRLGQEQCRSLELPTGGSFESDLLLDETEAAIAMESYHGVSLDFGGIMSAEVRRALLKAEKYASLGGDELAATMAFIGSATRLAKTVEGVRENGAPPPQLSPLRLIVSGMVTHPEVAEKIRACVDDQGGFKDGASPELRRARSQRASAEGKLRRALQGGNGTVTTHQGRLVLAVTPPVPQGALVVGVAAGGALVLIEPPGVVTLNGELAQTIEAEETAIDAIRRRLTGDIAGAVVDLALCLDLVTRLDVIAARGRQAAAFNACRPKFVIPPSAGGPSTSWGVGGSMDEEQTAAEAAEAARAAEEASMFPTLGPGGGTAVGGVATAADDDDDSSGAAATVKYRAYKGEGELLVELAGLRQPVLAAQAVRAQAVARRAAAAKASTSKKKRAKDGGGDDDYDDELLLGGRRARGDRDGSESYGDQSPRVRGPVPVDVFVPLHTRAVVITGPNTGGKTAAMKAVGLASLMARAGLFIPAEVANLPWFDAVLVDIGDSQDLMQSLSTFSARLAKQRAILSAANPRSLVLMDEVGTGTSPMEGSAIGGALLEQLAGVGFGGGSGVQHSAGLTLATTHHGELKALKYEHPGGIFENAAVEFDEVALAPTYRLLWGVPGRSRALQIAERFGLEAEVVADARAALGERRVTLEETISALETARRGADEDIAAAQGLLLEVNRTVPRVTVAAARVHAAEEAADVRIAAGVARLAREHRAALAAVVRDAARESAREKRASTMKSGAMDFATAAASAAAAAMSPSPPLASPPPPPTTFADTVLASPLCPSSSSSFAVSFTYLTRARTYPSWSWNDSTRHLRRPKMLIK</sequence>
<dbReference type="GO" id="GO:0006298">
    <property type="term" value="P:mismatch repair"/>
    <property type="evidence" value="ECO:0007669"/>
    <property type="project" value="InterPro"/>
</dbReference>
<evidence type="ECO:0000256" key="2">
    <source>
        <dbReference type="ARBA" id="ARBA00022840"/>
    </source>
</evidence>
<dbReference type="GO" id="GO:0030983">
    <property type="term" value="F:mismatched DNA binding"/>
    <property type="evidence" value="ECO:0007669"/>
    <property type="project" value="InterPro"/>
</dbReference>
<dbReference type="Pfam" id="PF00488">
    <property type="entry name" value="MutS_V"/>
    <property type="match status" value="1"/>
</dbReference>
<dbReference type="PANTHER" id="PTHR48466:SF2">
    <property type="entry name" value="OS10G0509000 PROTEIN"/>
    <property type="match status" value="1"/>
</dbReference>
<dbReference type="GO" id="GO:0016887">
    <property type="term" value="F:ATP hydrolysis activity"/>
    <property type="evidence" value="ECO:0007669"/>
    <property type="project" value="InterPro"/>
</dbReference>
<dbReference type="Gene3D" id="3.40.50.300">
    <property type="entry name" value="P-loop containing nucleotide triphosphate hydrolases"/>
    <property type="match status" value="1"/>
</dbReference>
<dbReference type="GO" id="GO:0004519">
    <property type="term" value="F:endonuclease activity"/>
    <property type="evidence" value="ECO:0007669"/>
    <property type="project" value="InterPro"/>
</dbReference>
<dbReference type="PANTHER" id="PTHR48466">
    <property type="entry name" value="OS10G0509000 PROTEIN-RELATED"/>
    <property type="match status" value="1"/>
</dbReference>
<accession>A0A7S0S784</accession>
<evidence type="ECO:0000256" key="3">
    <source>
        <dbReference type="ARBA" id="ARBA00023125"/>
    </source>
</evidence>
<dbReference type="SUPFAM" id="SSF52540">
    <property type="entry name" value="P-loop containing nucleoside triphosphate hydrolases"/>
    <property type="match status" value="1"/>
</dbReference>
<feature type="region of interest" description="Disordered" evidence="4">
    <location>
        <begin position="461"/>
        <end position="511"/>
    </location>
</feature>
<proteinExistence type="predicted"/>
<dbReference type="AlphaFoldDB" id="A0A7S0S784"/>
<dbReference type="InterPro" id="IPR045076">
    <property type="entry name" value="MutS"/>
</dbReference>
<protein>
    <recommendedName>
        <fullName evidence="5">DNA mismatch repair proteins mutS family domain-containing protein</fullName>
    </recommendedName>
</protein>
<feature type="domain" description="DNA mismatch repair proteins mutS family" evidence="5">
    <location>
        <begin position="523"/>
        <end position="720"/>
    </location>
</feature>
<keyword evidence="3" id="KW-0238">DNA-binding</keyword>
<organism evidence="6">
    <name type="scientific">Mantoniella antarctica</name>
    <dbReference type="NCBI Taxonomy" id="81844"/>
    <lineage>
        <taxon>Eukaryota</taxon>
        <taxon>Viridiplantae</taxon>
        <taxon>Chlorophyta</taxon>
        <taxon>Mamiellophyceae</taxon>
        <taxon>Mamiellales</taxon>
        <taxon>Mamiellaceae</taxon>
        <taxon>Mantoniella</taxon>
    </lineage>
</organism>
<dbReference type="GO" id="GO:0140664">
    <property type="term" value="F:ATP-dependent DNA damage sensor activity"/>
    <property type="evidence" value="ECO:0007669"/>
    <property type="project" value="InterPro"/>
</dbReference>
<reference evidence="6" key="1">
    <citation type="submission" date="2021-01" db="EMBL/GenBank/DDBJ databases">
        <authorList>
            <person name="Corre E."/>
            <person name="Pelletier E."/>
            <person name="Niang G."/>
            <person name="Scheremetjew M."/>
            <person name="Finn R."/>
            <person name="Kale V."/>
            <person name="Holt S."/>
            <person name="Cochrane G."/>
            <person name="Meng A."/>
            <person name="Brown T."/>
            <person name="Cohen L."/>
        </authorList>
    </citation>
    <scope>NUCLEOTIDE SEQUENCE</scope>
    <source>
        <strain evidence="6">SL-175</strain>
    </source>
</reference>
<evidence type="ECO:0000256" key="4">
    <source>
        <dbReference type="SAM" id="MobiDB-lite"/>
    </source>
</evidence>
<dbReference type="InterPro" id="IPR036187">
    <property type="entry name" value="DNA_mismatch_repair_MutS_sf"/>
</dbReference>
<dbReference type="SMART" id="SM00534">
    <property type="entry name" value="MUTSac"/>
    <property type="match status" value="1"/>
</dbReference>